<feature type="signal peptide" evidence="1">
    <location>
        <begin position="1"/>
        <end position="17"/>
    </location>
</feature>
<accession>A0A9P0KAE7</accession>
<reference evidence="2" key="1">
    <citation type="submission" date="2022-03" db="EMBL/GenBank/DDBJ databases">
        <authorList>
            <person name="Sayadi A."/>
        </authorList>
    </citation>
    <scope>NUCLEOTIDE SEQUENCE</scope>
</reference>
<dbReference type="Proteomes" id="UP001152888">
    <property type="component" value="Unassembled WGS sequence"/>
</dbReference>
<evidence type="ECO:0000256" key="1">
    <source>
        <dbReference type="SAM" id="SignalP"/>
    </source>
</evidence>
<gene>
    <name evidence="2" type="ORF">ACAOBT_LOCUS7987</name>
</gene>
<proteinExistence type="predicted"/>
<dbReference type="PANTHER" id="PTHR11008">
    <property type="entry name" value="PROTEIN TAKEOUT-LIKE PROTEIN"/>
    <property type="match status" value="1"/>
</dbReference>
<keyword evidence="3" id="KW-1185">Reference proteome</keyword>
<evidence type="ECO:0000313" key="3">
    <source>
        <dbReference type="Proteomes" id="UP001152888"/>
    </source>
</evidence>
<dbReference type="PANTHER" id="PTHR11008:SF32">
    <property type="entry name" value="CIRCADIAN CLOCK-CONTROLLED PROTEIN DAYWAKE-RELATED"/>
    <property type="match status" value="1"/>
</dbReference>
<comment type="caution">
    <text evidence="2">The sequence shown here is derived from an EMBL/GenBank/DDBJ whole genome shotgun (WGS) entry which is preliminary data.</text>
</comment>
<sequence>MIQSLILAVCLFGLCSASVWPVPGVTLCHRSHPDFVECLNENIPKGAHTIRNGIKEIGFPKVDPVKAPSPFIINVDNGGQMALTMKLINCYLDGATTNAKIVKGKFDFDNDCSWSTDVDIPVLDWYGEYALQGKLLMFQLNGHGKCNFTLRVEYVPAGIFLRRRGRAIHREEVTFV</sequence>
<dbReference type="InterPro" id="IPR010562">
    <property type="entry name" value="Haemolymph_juvenile_hormone-bd"/>
</dbReference>
<keyword evidence="1" id="KW-0732">Signal</keyword>
<feature type="chain" id="PRO_5040122032" evidence="1">
    <location>
        <begin position="18"/>
        <end position="176"/>
    </location>
</feature>
<evidence type="ECO:0000313" key="2">
    <source>
        <dbReference type="EMBL" id="CAH1968655.1"/>
    </source>
</evidence>
<name>A0A9P0KAE7_ACAOB</name>
<dbReference type="Pfam" id="PF06585">
    <property type="entry name" value="JHBP"/>
    <property type="match status" value="1"/>
</dbReference>
<dbReference type="OrthoDB" id="8182977at2759"/>
<dbReference type="AlphaFoldDB" id="A0A9P0KAE7"/>
<dbReference type="EMBL" id="CAKOFQ010006755">
    <property type="protein sequence ID" value="CAH1968655.1"/>
    <property type="molecule type" value="Genomic_DNA"/>
</dbReference>
<protein>
    <submittedName>
        <fullName evidence="2">Uncharacterized protein</fullName>
    </submittedName>
</protein>
<dbReference type="GO" id="GO:0005615">
    <property type="term" value="C:extracellular space"/>
    <property type="evidence" value="ECO:0007669"/>
    <property type="project" value="TreeGrafter"/>
</dbReference>
<dbReference type="InterPro" id="IPR038606">
    <property type="entry name" value="To_sf"/>
</dbReference>
<dbReference type="Gene3D" id="3.15.10.30">
    <property type="entry name" value="Haemolymph juvenile hormone binding protein"/>
    <property type="match status" value="1"/>
</dbReference>
<organism evidence="2 3">
    <name type="scientific">Acanthoscelides obtectus</name>
    <name type="common">Bean weevil</name>
    <name type="synonym">Bruchus obtectus</name>
    <dbReference type="NCBI Taxonomy" id="200917"/>
    <lineage>
        <taxon>Eukaryota</taxon>
        <taxon>Metazoa</taxon>
        <taxon>Ecdysozoa</taxon>
        <taxon>Arthropoda</taxon>
        <taxon>Hexapoda</taxon>
        <taxon>Insecta</taxon>
        <taxon>Pterygota</taxon>
        <taxon>Neoptera</taxon>
        <taxon>Endopterygota</taxon>
        <taxon>Coleoptera</taxon>
        <taxon>Polyphaga</taxon>
        <taxon>Cucujiformia</taxon>
        <taxon>Chrysomeloidea</taxon>
        <taxon>Chrysomelidae</taxon>
        <taxon>Bruchinae</taxon>
        <taxon>Bruchini</taxon>
        <taxon>Acanthoscelides</taxon>
    </lineage>
</organism>